<dbReference type="Pfam" id="PF01594">
    <property type="entry name" value="AI-2E_transport"/>
    <property type="match status" value="1"/>
</dbReference>
<dbReference type="STRING" id="1477437.SAMN05444682_105126"/>
<dbReference type="AlphaFoldDB" id="A0A1I3K977"/>
<organism evidence="9 10">
    <name type="scientific">Parapedobacter indicus</name>
    <dbReference type="NCBI Taxonomy" id="1477437"/>
    <lineage>
        <taxon>Bacteria</taxon>
        <taxon>Pseudomonadati</taxon>
        <taxon>Bacteroidota</taxon>
        <taxon>Sphingobacteriia</taxon>
        <taxon>Sphingobacteriales</taxon>
        <taxon>Sphingobacteriaceae</taxon>
        <taxon>Parapedobacter</taxon>
    </lineage>
</organism>
<name>A0A1I3K977_9SPHI</name>
<keyword evidence="7 8" id="KW-0472">Membrane</keyword>
<dbReference type="EMBL" id="FOQO01000005">
    <property type="protein sequence ID" value="SFI68944.1"/>
    <property type="molecule type" value="Genomic_DNA"/>
</dbReference>
<feature type="transmembrane region" description="Helical" evidence="8">
    <location>
        <begin position="59"/>
        <end position="80"/>
    </location>
</feature>
<comment type="similarity">
    <text evidence="2">Belongs to the autoinducer-2 exporter (AI-2E) (TC 2.A.86) family.</text>
</comment>
<keyword evidence="10" id="KW-1185">Reference proteome</keyword>
<evidence type="ECO:0000256" key="8">
    <source>
        <dbReference type="SAM" id="Phobius"/>
    </source>
</evidence>
<dbReference type="InterPro" id="IPR002549">
    <property type="entry name" value="AI-2E-like"/>
</dbReference>
<protein>
    <submittedName>
        <fullName evidence="9">Predicted PurR-regulated permease PerM</fullName>
    </submittedName>
</protein>
<evidence type="ECO:0000256" key="3">
    <source>
        <dbReference type="ARBA" id="ARBA00022448"/>
    </source>
</evidence>
<evidence type="ECO:0000256" key="1">
    <source>
        <dbReference type="ARBA" id="ARBA00004651"/>
    </source>
</evidence>
<dbReference type="PANTHER" id="PTHR21716:SF53">
    <property type="entry name" value="PERMEASE PERM-RELATED"/>
    <property type="match status" value="1"/>
</dbReference>
<evidence type="ECO:0000256" key="7">
    <source>
        <dbReference type="ARBA" id="ARBA00023136"/>
    </source>
</evidence>
<feature type="transmembrane region" description="Helical" evidence="8">
    <location>
        <begin position="302"/>
        <end position="326"/>
    </location>
</feature>
<evidence type="ECO:0000256" key="4">
    <source>
        <dbReference type="ARBA" id="ARBA00022475"/>
    </source>
</evidence>
<feature type="transmembrane region" description="Helical" evidence="8">
    <location>
        <begin position="29"/>
        <end position="47"/>
    </location>
</feature>
<dbReference type="Proteomes" id="UP000198670">
    <property type="component" value="Unassembled WGS sequence"/>
</dbReference>
<keyword evidence="5 8" id="KW-0812">Transmembrane</keyword>
<feature type="transmembrane region" description="Helical" evidence="8">
    <location>
        <begin position="231"/>
        <end position="258"/>
    </location>
</feature>
<evidence type="ECO:0000256" key="6">
    <source>
        <dbReference type="ARBA" id="ARBA00022989"/>
    </source>
</evidence>
<sequence length="360" mass="39624">MKNNAIARFNQVLLFMVLVFALLYFAKPFLIPVAIGGMMAMLLVPVCKRMEQRGVPRGLAAVICVLLTLVLLLAGAYLLFHQLIELGKDLPMIGRKLNEMLNSGHDFISERFQLPVAKQKEYLQSQIAGLSNLAGQFIGDIFRFILSFLVHILIITAYSVLLLIYRRRIKNFVLSLVSYYAGETRVAEARDVVDKTAAVASAYLAGVFLVALIFSVINTIGLTIIGIENALFFGVMVATINIIPYIGSVVGSTVVVIYTLITCDSLLTPVIVAFFFIVMQQIDSYILTPKITGGKIQLNALFTLMALLLGSLVWNVAGMILFVPFLGVAKVIFDHVDALKPYGNLIGDRDTKNKKPAISR</sequence>
<evidence type="ECO:0000313" key="10">
    <source>
        <dbReference type="Proteomes" id="UP000198670"/>
    </source>
</evidence>
<dbReference type="PANTHER" id="PTHR21716">
    <property type="entry name" value="TRANSMEMBRANE PROTEIN"/>
    <property type="match status" value="1"/>
</dbReference>
<feature type="transmembrane region" description="Helical" evidence="8">
    <location>
        <begin position="202"/>
        <end position="225"/>
    </location>
</feature>
<evidence type="ECO:0000256" key="5">
    <source>
        <dbReference type="ARBA" id="ARBA00022692"/>
    </source>
</evidence>
<accession>A0A1I3K977</accession>
<feature type="transmembrane region" description="Helical" evidence="8">
    <location>
        <begin position="5"/>
        <end position="23"/>
    </location>
</feature>
<gene>
    <name evidence="9" type="ORF">SAMN05444682_105126</name>
</gene>
<dbReference type="OrthoDB" id="9793390at2"/>
<keyword evidence="6 8" id="KW-1133">Transmembrane helix</keyword>
<dbReference type="GO" id="GO:0005886">
    <property type="term" value="C:plasma membrane"/>
    <property type="evidence" value="ECO:0007669"/>
    <property type="project" value="UniProtKB-SubCell"/>
</dbReference>
<proteinExistence type="inferred from homology"/>
<evidence type="ECO:0000313" key="9">
    <source>
        <dbReference type="EMBL" id="SFI68944.1"/>
    </source>
</evidence>
<keyword evidence="4" id="KW-1003">Cell membrane</keyword>
<reference evidence="9 10" key="1">
    <citation type="submission" date="2016-10" db="EMBL/GenBank/DDBJ databases">
        <authorList>
            <person name="de Groot N.N."/>
        </authorList>
    </citation>
    <scope>NUCLEOTIDE SEQUENCE [LARGE SCALE GENOMIC DNA]</scope>
    <source>
        <strain evidence="9 10">RK1</strain>
    </source>
</reference>
<feature type="transmembrane region" description="Helical" evidence="8">
    <location>
        <begin position="265"/>
        <end position="282"/>
    </location>
</feature>
<comment type="subcellular location">
    <subcellularLocation>
        <location evidence="1">Cell membrane</location>
        <topology evidence="1">Multi-pass membrane protein</topology>
    </subcellularLocation>
</comment>
<feature type="transmembrane region" description="Helical" evidence="8">
    <location>
        <begin position="141"/>
        <end position="165"/>
    </location>
</feature>
<evidence type="ECO:0000256" key="2">
    <source>
        <dbReference type="ARBA" id="ARBA00009773"/>
    </source>
</evidence>
<dbReference type="RefSeq" id="WP_090626779.1">
    <property type="nucleotide sequence ID" value="NZ_FOQO01000005.1"/>
</dbReference>
<keyword evidence="3" id="KW-0813">Transport</keyword>